<dbReference type="InterPro" id="IPR012349">
    <property type="entry name" value="Split_barrel_FMN-bd"/>
</dbReference>
<comment type="caution">
    <text evidence="2">The sequence shown here is derived from an EMBL/GenBank/DDBJ whole genome shotgun (WGS) entry which is preliminary data.</text>
</comment>
<dbReference type="InterPro" id="IPR038725">
    <property type="entry name" value="YdaG_split_barrel_FMN-bd"/>
</dbReference>
<dbReference type="PANTHER" id="PTHR34818:SF1">
    <property type="entry name" value="PROTEIN BLI-3"/>
    <property type="match status" value="1"/>
</dbReference>
<dbReference type="Pfam" id="PF16242">
    <property type="entry name" value="Pyrid_ox_like"/>
    <property type="match status" value="1"/>
</dbReference>
<evidence type="ECO:0000313" key="2">
    <source>
        <dbReference type="EMBL" id="PYE77921.1"/>
    </source>
</evidence>
<dbReference type="RefSeq" id="WP_110465651.1">
    <property type="nucleotide sequence ID" value="NZ_JAMOFZ010000011.1"/>
</dbReference>
<gene>
    <name evidence="2" type="ORF">DFQ15_11165</name>
</gene>
<dbReference type="OrthoDB" id="1432662at2"/>
<dbReference type="AlphaFoldDB" id="A0A318SL04"/>
<evidence type="ECO:0000313" key="3">
    <source>
        <dbReference type="Proteomes" id="UP000247540"/>
    </source>
</evidence>
<dbReference type="PANTHER" id="PTHR34818">
    <property type="entry name" value="PROTEIN BLI-3"/>
    <property type="match status" value="1"/>
</dbReference>
<keyword evidence="3" id="KW-1185">Reference proteome</keyword>
<dbReference type="EMBL" id="QJTC01000011">
    <property type="protein sequence ID" value="PYE77921.1"/>
    <property type="molecule type" value="Genomic_DNA"/>
</dbReference>
<dbReference type="SUPFAM" id="SSF50475">
    <property type="entry name" value="FMN-binding split barrel"/>
    <property type="match status" value="1"/>
</dbReference>
<dbReference type="Proteomes" id="UP000247540">
    <property type="component" value="Unassembled WGS sequence"/>
</dbReference>
<sequence length="173" mass="18571">MKIEPQKNPGMQKVADLIDDIGPGMLTTHDAHGALTSRPMMPLQIDAAGSIWFFTRPSPEKQAKSGGLNVAFAKPSSASYVSVTGSSEIVYDRAKIDELWSPMAKPWFPDGKEDPSLALLRVDVETAEYWDAHSSSMVRLISMAAAAIVGKTPDLGENATVRNTAGAPTVESR</sequence>
<organism evidence="2 3">
    <name type="scientific">Xylophilus ampelinus</name>
    <dbReference type="NCBI Taxonomy" id="54067"/>
    <lineage>
        <taxon>Bacteria</taxon>
        <taxon>Pseudomonadati</taxon>
        <taxon>Pseudomonadota</taxon>
        <taxon>Betaproteobacteria</taxon>
        <taxon>Burkholderiales</taxon>
        <taxon>Xylophilus</taxon>
    </lineage>
</organism>
<name>A0A318SL04_9BURK</name>
<evidence type="ECO:0000259" key="1">
    <source>
        <dbReference type="Pfam" id="PF16242"/>
    </source>
</evidence>
<reference evidence="2 3" key="1">
    <citation type="submission" date="2018-06" db="EMBL/GenBank/DDBJ databases">
        <title>Genomic Encyclopedia of Type Strains, Phase III (KMG-III): the genomes of soil and plant-associated and newly described type strains.</title>
        <authorList>
            <person name="Whitman W."/>
        </authorList>
    </citation>
    <scope>NUCLEOTIDE SEQUENCE [LARGE SCALE GENOMIC DNA]</scope>
    <source>
        <strain evidence="2 3">CECT 7646</strain>
    </source>
</reference>
<protein>
    <submittedName>
        <fullName evidence="2">General stress protein 26</fullName>
    </submittedName>
</protein>
<dbReference type="Gene3D" id="2.30.110.10">
    <property type="entry name" value="Electron Transport, Fmn-binding Protein, Chain A"/>
    <property type="match status" value="1"/>
</dbReference>
<accession>A0A318SL04</accession>
<proteinExistence type="predicted"/>
<feature type="domain" description="General stress protein FMN-binding split barrel" evidence="1">
    <location>
        <begin position="11"/>
        <end position="154"/>
    </location>
</feature>
<dbReference type="InterPro" id="IPR052917">
    <property type="entry name" value="Stress-Dev_Protein"/>
</dbReference>